<proteinExistence type="predicted"/>
<reference evidence="2 3" key="1">
    <citation type="submission" date="2024-11" db="EMBL/GenBank/DDBJ databases">
        <title>Chromosome-level genome assembly of the freshwater bivalve Anodonta woodiana.</title>
        <authorList>
            <person name="Chen X."/>
        </authorList>
    </citation>
    <scope>NUCLEOTIDE SEQUENCE [LARGE SCALE GENOMIC DNA]</scope>
    <source>
        <strain evidence="2">MN2024</strain>
        <tissue evidence="2">Gills</tissue>
    </source>
</reference>
<feature type="compositionally biased region" description="Polar residues" evidence="1">
    <location>
        <begin position="16"/>
        <end position="25"/>
    </location>
</feature>
<keyword evidence="3" id="KW-1185">Reference proteome</keyword>
<feature type="region of interest" description="Disordered" evidence="1">
    <location>
        <begin position="1"/>
        <end position="71"/>
    </location>
</feature>
<feature type="non-terminal residue" evidence="2">
    <location>
        <position position="1"/>
    </location>
</feature>
<evidence type="ECO:0000313" key="3">
    <source>
        <dbReference type="Proteomes" id="UP001634394"/>
    </source>
</evidence>
<evidence type="ECO:0008006" key="4">
    <source>
        <dbReference type="Google" id="ProtNLM"/>
    </source>
</evidence>
<feature type="compositionally biased region" description="Acidic residues" evidence="1">
    <location>
        <begin position="34"/>
        <end position="46"/>
    </location>
</feature>
<name>A0ABD3TKF9_SINWO</name>
<gene>
    <name evidence="2" type="ORF">ACJMK2_022443</name>
</gene>
<dbReference type="EMBL" id="JBJQND010000018">
    <property type="protein sequence ID" value="KAL3837056.1"/>
    <property type="molecule type" value="Genomic_DNA"/>
</dbReference>
<evidence type="ECO:0000313" key="2">
    <source>
        <dbReference type="EMBL" id="KAL3837056.1"/>
    </source>
</evidence>
<sequence>RLDLPKRKKDKRKNSPIPSIFSQQVIADLATSDLSEEEDQTEDISVEDTTNLTKTAKEAAMIQENPPAKRTLDKMNCKQITSPNQTQITGEAAEITHQNNPIPDRQENPKKKPRSYNIPAQVDEHNSESKLITNDEGKT</sequence>
<evidence type="ECO:0000256" key="1">
    <source>
        <dbReference type="SAM" id="MobiDB-lite"/>
    </source>
</evidence>
<feature type="compositionally biased region" description="Basic and acidic residues" evidence="1">
    <location>
        <begin position="122"/>
        <end position="139"/>
    </location>
</feature>
<accession>A0ABD3TKF9</accession>
<comment type="caution">
    <text evidence="2">The sequence shown here is derived from an EMBL/GenBank/DDBJ whole genome shotgun (WGS) entry which is preliminary data.</text>
</comment>
<dbReference type="AlphaFoldDB" id="A0ABD3TKF9"/>
<dbReference type="Proteomes" id="UP001634394">
    <property type="component" value="Unassembled WGS sequence"/>
</dbReference>
<protein>
    <recommendedName>
        <fullName evidence="4">BRCA1</fullName>
    </recommendedName>
</protein>
<feature type="compositionally biased region" description="Basic residues" evidence="1">
    <location>
        <begin position="1"/>
        <end position="14"/>
    </location>
</feature>
<feature type="region of interest" description="Disordered" evidence="1">
    <location>
        <begin position="83"/>
        <end position="139"/>
    </location>
</feature>
<organism evidence="2 3">
    <name type="scientific">Sinanodonta woodiana</name>
    <name type="common">Chinese pond mussel</name>
    <name type="synonym">Anodonta woodiana</name>
    <dbReference type="NCBI Taxonomy" id="1069815"/>
    <lineage>
        <taxon>Eukaryota</taxon>
        <taxon>Metazoa</taxon>
        <taxon>Spiralia</taxon>
        <taxon>Lophotrochozoa</taxon>
        <taxon>Mollusca</taxon>
        <taxon>Bivalvia</taxon>
        <taxon>Autobranchia</taxon>
        <taxon>Heteroconchia</taxon>
        <taxon>Palaeoheterodonta</taxon>
        <taxon>Unionida</taxon>
        <taxon>Unionoidea</taxon>
        <taxon>Unionidae</taxon>
        <taxon>Unioninae</taxon>
        <taxon>Sinanodonta</taxon>
    </lineage>
</organism>